<feature type="region of interest" description="Disordered" evidence="1">
    <location>
        <begin position="43"/>
        <end position="64"/>
    </location>
</feature>
<reference evidence="2 3" key="1">
    <citation type="submission" date="2019-02" db="EMBL/GenBank/DDBJ databases">
        <title>Deep-cultivation of Planctomycetes and their phenomic and genomic characterization uncovers novel biology.</title>
        <authorList>
            <person name="Wiegand S."/>
            <person name="Jogler M."/>
            <person name="Boedeker C."/>
            <person name="Pinto D."/>
            <person name="Vollmers J."/>
            <person name="Rivas-Marin E."/>
            <person name="Kohn T."/>
            <person name="Peeters S.H."/>
            <person name="Heuer A."/>
            <person name="Rast P."/>
            <person name="Oberbeckmann S."/>
            <person name="Bunk B."/>
            <person name="Jeske O."/>
            <person name="Meyerdierks A."/>
            <person name="Storesund J.E."/>
            <person name="Kallscheuer N."/>
            <person name="Luecker S."/>
            <person name="Lage O.M."/>
            <person name="Pohl T."/>
            <person name="Merkel B.J."/>
            <person name="Hornburger P."/>
            <person name="Mueller R.-W."/>
            <person name="Bruemmer F."/>
            <person name="Labrenz M."/>
            <person name="Spormann A.M."/>
            <person name="Op den Camp H."/>
            <person name="Overmann J."/>
            <person name="Amann R."/>
            <person name="Jetten M.S.M."/>
            <person name="Mascher T."/>
            <person name="Medema M.H."/>
            <person name="Devos D.P."/>
            <person name="Kaster A.-K."/>
            <person name="Ovreas L."/>
            <person name="Rohde M."/>
            <person name="Galperin M.Y."/>
            <person name="Jogler C."/>
        </authorList>
    </citation>
    <scope>NUCLEOTIDE SEQUENCE [LARGE SCALE GENOMIC DNA]</scope>
    <source>
        <strain evidence="2 3">ETA_A8</strain>
    </source>
</reference>
<dbReference type="EMBL" id="CP036274">
    <property type="protein sequence ID" value="QDU29225.1"/>
    <property type="molecule type" value="Genomic_DNA"/>
</dbReference>
<evidence type="ECO:0000313" key="2">
    <source>
        <dbReference type="EMBL" id="QDU29225.1"/>
    </source>
</evidence>
<feature type="compositionally biased region" description="Basic and acidic residues" evidence="1">
    <location>
        <begin position="44"/>
        <end position="64"/>
    </location>
</feature>
<accession>A0A517YG65</accession>
<gene>
    <name evidence="2" type="ORF">ETAA8_43320</name>
</gene>
<dbReference type="AlphaFoldDB" id="A0A517YG65"/>
<evidence type="ECO:0000256" key="1">
    <source>
        <dbReference type="SAM" id="MobiDB-lite"/>
    </source>
</evidence>
<sequence>MFRSEVLGAFALLALLLTFALAREIRLRRALQRLLVRMFKPRRTNHESTTDPARDESAALDERL</sequence>
<dbReference type="Proteomes" id="UP000315017">
    <property type="component" value="Chromosome"/>
</dbReference>
<name>A0A517YG65_9BACT</name>
<proteinExistence type="predicted"/>
<protein>
    <submittedName>
        <fullName evidence="2">Uncharacterized protein</fullName>
    </submittedName>
</protein>
<dbReference type="KEGG" id="aagg:ETAA8_43320"/>
<keyword evidence="3" id="KW-1185">Reference proteome</keyword>
<evidence type="ECO:0000313" key="3">
    <source>
        <dbReference type="Proteomes" id="UP000315017"/>
    </source>
</evidence>
<organism evidence="2 3">
    <name type="scientific">Anatilimnocola aggregata</name>
    <dbReference type="NCBI Taxonomy" id="2528021"/>
    <lineage>
        <taxon>Bacteria</taxon>
        <taxon>Pseudomonadati</taxon>
        <taxon>Planctomycetota</taxon>
        <taxon>Planctomycetia</taxon>
        <taxon>Pirellulales</taxon>
        <taxon>Pirellulaceae</taxon>
        <taxon>Anatilimnocola</taxon>
    </lineage>
</organism>